<dbReference type="PANTHER" id="PTHR42688:SF1">
    <property type="entry name" value="BLR5212 PROTEIN"/>
    <property type="match status" value="1"/>
</dbReference>
<dbReference type="CDD" id="cd17329">
    <property type="entry name" value="MFS_MdtH_MDR_like"/>
    <property type="match status" value="1"/>
</dbReference>
<dbReference type="InterPro" id="IPR011701">
    <property type="entry name" value="MFS"/>
</dbReference>
<keyword evidence="2" id="KW-1003">Cell membrane</keyword>
<name>A0ABN3P4I9_9ACTN</name>
<feature type="transmembrane region" description="Helical" evidence="6">
    <location>
        <begin position="307"/>
        <end position="328"/>
    </location>
</feature>
<evidence type="ECO:0000256" key="2">
    <source>
        <dbReference type="ARBA" id="ARBA00022475"/>
    </source>
</evidence>
<dbReference type="InterPro" id="IPR036259">
    <property type="entry name" value="MFS_trans_sf"/>
</dbReference>
<evidence type="ECO:0000256" key="5">
    <source>
        <dbReference type="ARBA" id="ARBA00023136"/>
    </source>
</evidence>
<dbReference type="Pfam" id="PF07690">
    <property type="entry name" value="MFS_1"/>
    <property type="match status" value="1"/>
</dbReference>
<keyword evidence="9" id="KW-1185">Reference proteome</keyword>
<dbReference type="RefSeq" id="WP_344591936.1">
    <property type="nucleotide sequence ID" value="NZ_BAAARW010000020.1"/>
</dbReference>
<organism evidence="8 9">
    <name type="scientific">Actinomadura vinacea</name>
    <dbReference type="NCBI Taxonomy" id="115336"/>
    <lineage>
        <taxon>Bacteria</taxon>
        <taxon>Bacillati</taxon>
        <taxon>Actinomycetota</taxon>
        <taxon>Actinomycetes</taxon>
        <taxon>Streptosporangiales</taxon>
        <taxon>Thermomonosporaceae</taxon>
        <taxon>Actinomadura</taxon>
    </lineage>
</organism>
<dbReference type="SUPFAM" id="SSF103473">
    <property type="entry name" value="MFS general substrate transporter"/>
    <property type="match status" value="1"/>
</dbReference>
<keyword evidence="5 6" id="KW-0472">Membrane</keyword>
<comment type="subcellular location">
    <subcellularLocation>
        <location evidence="1">Cell membrane</location>
        <topology evidence="1">Multi-pass membrane protein</topology>
    </subcellularLocation>
</comment>
<dbReference type="PANTHER" id="PTHR42688">
    <property type="entry name" value="CONSERVED PROTEIN"/>
    <property type="match status" value="1"/>
</dbReference>
<protein>
    <submittedName>
        <fullName evidence="8">MFS transporter</fullName>
    </submittedName>
</protein>
<dbReference type="EMBL" id="BAAARW010000020">
    <property type="protein sequence ID" value="GAA2429975.1"/>
    <property type="molecule type" value="Genomic_DNA"/>
</dbReference>
<feature type="transmembrane region" description="Helical" evidence="6">
    <location>
        <begin position="348"/>
        <end position="368"/>
    </location>
</feature>
<evidence type="ECO:0000259" key="7">
    <source>
        <dbReference type="PROSITE" id="PS50850"/>
    </source>
</evidence>
<feature type="transmembrane region" description="Helical" evidence="6">
    <location>
        <begin position="374"/>
        <end position="395"/>
    </location>
</feature>
<comment type="caution">
    <text evidence="8">The sequence shown here is derived from an EMBL/GenBank/DDBJ whole genome shotgun (WGS) entry which is preliminary data.</text>
</comment>
<evidence type="ECO:0000313" key="8">
    <source>
        <dbReference type="EMBL" id="GAA2429975.1"/>
    </source>
</evidence>
<accession>A0ABN3P4I9</accession>
<feature type="transmembrane region" description="Helical" evidence="6">
    <location>
        <begin position="104"/>
        <end position="127"/>
    </location>
</feature>
<feature type="transmembrane region" description="Helical" evidence="6">
    <location>
        <begin position="281"/>
        <end position="301"/>
    </location>
</feature>
<evidence type="ECO:0000256" key="4">
    <source>
        <dbReference type="ARBA" id="ARBA00022989"/>
    </source>
</evidence>
<feature type="transmembrane region" description="Helical" evidence="6">
    <location>
        <begin position="139"/>
        <end position="159"/>
    </location>
</feature>
<evidence type="ECO:0000313" key="9">
    <source>
        <dbReference type="Proteomes" id="UP001501231"/>
    </source>
</evidence>
<dbReference type="Proteomes" id="UP001501231">
    <property type="component" value="Unassembled WGS sequence"/>
</dbReference>
<feature type="transmembrane region" description="Helical" evidence="6">
    <location>
        <begin position="214"/>
        <end position="235"/>
    </location>
</feature>
<feature type="transmembrane region" description="Helical" evidence="6">
    <location>
        <begin position="81"/>
        <end position="98"/>
    </location>
</feature>
<evidence type="ECO:0000256" key="1">
    <source>
        <dbReference type="ARBA" id="ARBA00004651"/>
    </source>
</evidence>
<keyword evidence="4 6" id="KW-1133">Transmembrane helix</keyword>
<keyword evidence="3 6" id="KW-0812">Transmembrane</keyword>
<evidence type="ECO:0000256" key="6">
    <source>
        <dbReference type="SAM" id="Phobius"/>
    </source>
</evidence>
<gene>
    <name evidence="8" type="ORF">GCM10010191_49240</name>
</gene>
<dbReference type="InterPro" id="IPR020846">
    <property type="entry name" value="MFS_dom"/>
</dbReference>
<reference evidence="8 9" key="1">
    <citation type="journal article" date="2019" name="Int. J. Syst. Evol. Microbiol.">
        <title>The Global Catalogue of Microorganisms (GCM) 10K type strain sequencing project: providing services to taxonomists for standard genome sequencing and annotation.</title>
        <authorList>
            <consortium name="The Broad Institute Genomics Platform"/>
            <consortium name="The Broad Institute Genome Sequencing Center for Infectious Disease"/>
            <person name="Wu L."/>
            <person name="Ma J."/>
        </authorList>
    </citation>
    <scope>NUCLEOTIDE SEQUENCE [LARGE SCALE GENOMIC DNA]</scope>
    <source>
        <strain evidence="8 9">JCM 3325</strain>
    </source>
</reference>
<sequence length="421" mass="44705">MIATIKGFGSFGRPAQMLFVNQAGINIGFYMLMPYLADHLTNGMGLAVWLVGLILGLRNFSQQGMFLIGGTLADRVGYKPMIMLGCGLRVIGFGLFAFSAAVPALIIASALTGFAGALFNPAARAYLAHEEPERRVEAFAMFNVFYQTGILIGPLVGLLLLRADFQTVCLGAAAIFAVLTVLQWFLLPARTGAEADSNRPVLTDWREAFGNRTFLGFSVAMIASYALSFQVYLGLPLEVRRVTGGEFGVVALFVISALLGMTGQVRLTAWCKKRWSPGQTMSHGLTVMALSFVALIVGQWFTGALAGLIAILICTTGLTVGTMMVFPFEMATIAALARGRLIGTYYGLYNLLSGVGILLGNLMSGAALDLSRATGVAALPWLVLLGGGLASALAVRRLDRAGKLTEPDLAAEQGRKAVAAR</sequence>
<evidence type="ECO:0000256" key="3">
    <source>
        <dbReference type="ARBA" id="ARBA00022692"/>
    </source>
</evidence>
<proteinExistence type="predicted"/>
<dbReference type="InterPro" id="IPR052425">
    <property type="entry name" value="Uncharacterized_MFS-type"/>
</dbReference>
<feature type="transmembrane region" description="Helical" evidence="6">
    <location>
        <begin position="247"/>
        <end position="269"/>
    </location>
</feature>
<feature type="transmembrane region" description="Helical" evidence="6">
    <location>
        <begin position="165"/>
        <end position="187"/>
    </location>
</feature>
<dbReference type="PROSITE" id="PS50850">
    <property type="entry name" value="MFS"/>
    <property type="match status" value="1"/>
</dbReference>
<feature type="transmembrane region" description="Helical" evidence="6">
    <location>
        <begin position="43"/>
        <end position="60"/>
    </location>
</feature>
<dbReference type="Gene3D" id="1.20.1250.20">
    <property type="entry name" value="MFS general substrate transporter like domains"/>
    <property type="match status" value="1"/>
</dbReference>
<feature type="domain" description="Major facilitator superfamily (MFS) profile" evidence="7">
    <location>
        <begin position="1"/>
        <end position="403"/>
    </location>
</feature>